<evidence type="ECO:0000313" key="2">
    <source>
        <dbReference type="EMBL" id="ACX96069.1"/>
    </source>
</evidence>
<dbReference type="PROSITE" id="PS50925">
    <property type="entry name" value="BLUF"/>
    <property type="match status" value="1"/>
</dbReference>
<dbReference type="InterPro" id="IPR007024">
    <property type="entry name" value="BLUF_domain"/>
</dbReference>
<dbReference type="GO" id="GO:0009882">
    <property type="term" value="F:blue light photoreceptor activity"/>
    <property type="evidence" value="ECO:0007669"/>
    <property type="project" value="InterPro"/>
</dbReference>
<evidence type="ECO:0000259" key="1">
    <source>
        <dbReference type="PROSITE" id="PS50925"/>
    </source>
</evidence>
<dbReference type="Pfam" id="PF04940">
    <property type="entry name" value="BLUF"/>
    <property type="match status" value="1"/>
</dbReference>
<dbReference type="KEGG" id="hna:Hneap_1233"/>
<dbReference type="Gene3D" id="3.30.70.100">
    <property type="match status" value="1"/>
</dbReference>
<dbReference type="Proteomes" id="UP000009102">
    <property type="component" value="Chromosome"/>
</dbReference>
<reference evidence="2 3" key="1">
    <citation type="submission" date="2009-10" db="EMBL/GenBank/DDBJ databases">
        <title>Complete sequence of Halothiobacillus neapolitanus c2.</title>
        <authorList>
            <consortium name="US DOE Joint Genome Institute"/>
            <person name="Lucas S."/>
            <person name="Copeland A."/>
            <person name="Lapidus A."/>
            <person name="Glavina del Rio T."/>
            <person name="Tice H."/>
            <person name="Bruce D."/>
            <person name="Goodwin L."/>
            <person name="Pitluck S."/>
            <person name="Davenport K."/>
            <person name="Brettin T."/>
            <person name="Detter J.C."/>
            <person name="Han C."/>
            <person name="Tapia R."/>
            <person name="Larimer F."/>
            <person name="Land M."/>
            <person name="Hauser L."/>
            <person name="Kyrpides N."/>
            <person name="Mikhailova N."/>
            <person name="Kerfeld C."/>
            <person name="Cannon G."/>
            <person name="Heinhort S."/>
        </authorList>
    </citation>
    <scope>NUCLEOTIDE SEQUENCE [LARGE SCALE GENOMIC DNA]</scope>
    <source>
        <strain evidence="3">ATCC 23641 / c2</strain>
    </source>
</reference>
<accession>D0L046</accession>
<dbReference type="eggNOG" id="COG3431">
    <property type="taxonomic scope" value="Bacteria"/>
</dbReference>
<gene>
    <name evidence="2" type="ordered locus">Hneap_1233</name>
</gene>
<proteinExistence type="predicted"/>
<dbReference type="GO" id="GO:0071949">
    <property type="term" value="F:FAD binding"/>
    <property type="evidence" value="ECO:0007669"/>
    <property type="project" value="InterPro"/>
</dbReference>
<keyword evidence="3" id="KW-1185">Reference proteome</keyword>
<sequence length="143" mass="16100">MLVRLIYVSKLAPDLDYRAIKDILAASQRNNKPRGVSGLLMFNSGFFLQWLEGERLAVKERFARISQDPRHTAPVLLDYREIIKRQFADWNMGYLGEGSINKATFYEYSGAEAFDPYTLSGESAAALMLAFSSNIPLLKSNNG</sequence>
<dbReference type="AlphaFoldDB" id="D0L046"/>
<dbReference type="HOGENOM" id="CLU_097099_1_1_6"/>
<dbReference type="SUPFAM" id="SSF54975">
    <property type="entry name" value="Acylphosphatase/BLUF domain-like"/>
    <property type="match status" value="1"/>
</dbReference>
<dbReference type="EMBL" id="CP001801">
    <property type="protein sequence ID" value="ACX96069.1"/>
    <property type="molecule type" value="Genomic_DNA"/>
</dbReference>
<dbReference type="SMART" id="SM01034">
    <property type="entry name" value="BLUF"/>
    <property type="match status" value="1"/>
</dbReference>
<evidence type="ECO:0000313" key="3">
    <source>
        <dbReference type="Proteomes" id="UP000009102"/>
    </source>
</evidence>
<protein>
    <submittedName>
        <fullName evidence="2">BLUF domain protein</fullName>
    </submittedName>
</protein>
<name>D0L046_HALNC</name>
<dbReference type="STRING" id="555778.Hneap_1233"/>
<organism evidence="2 3">
    <name type="scientific">Halothiobacillus neapolitanus (strain ATCC 23641 / DSM 15147 / CIP 104769 / NCIMB 8539 / c2)</name>
    <name type="common">Thiobacillus neapolitanus</name>
    <dbReference type="NCBI Taxonomy" id="555778"/>
    <lineage>
        <taxon>Bacteria</taxon>
        <taxon>Pseudomonadati</taxon>
        <taxon>Pseudomonadota</taxon>
        <taxon>Gammaproteobacteria</taxon>
        <taxon>Chromatiales</taxon>
        <taxon>Halothiobacillaceae</taxon>
        <taxon>Halothiobacillus</taxon>
    </lineage>
</organism>
<dbReference type="InterPro" id="IPR036046">
    <property type="entry name" value="Acylphosphatase-like_dom_sf"/>
</dbReference>
<dbReference type="RefSeq" id="WP_012824103.1">
    <property type="nucleotide sequence ID" value="NC_013422.1"/>
</dbReference>
<feature type="domain" description="BLUF" evidence="1">
    <location>
        <begin position="2"/>
        <end position="93"/>
    </location>
</feature>
<dbReference type="OrthoDB" id="557705at2"/>